<comment type="caution">
    <text evidence="1">The sequence shown here is derived from an EMBL/GenBank/DDBJ whole genome shotgun (WGS) entry which is preliminary data.</text>
</comment>
<accession>A0A0F9CRI1</accession>
<organism evidence="1">
    <name type="scientific">marine sediment metagenome</name>
    <dbReference type="NCBI Taxonomy" id="412755"/>
    <lineage>
        <taxon>unclassified sequences</taxon>
        <taxon>metagenomes</taxon>
        <taxon>ecological metagenomes</taxon>
    </lineage>
</organism>
<name>A0A0F9CRI1_9ZZZZ</name>
<dbReference type="EMBL" id="LAZR01042957">
    <property type="protein sequence ID" value="KKL08241.1"/>
    <property type="molecule type" value="Genomic_DNA"/>
</dbReference>
<protein>
    <submittedName>
        <fullName evidence="1">Uncharacterized protein</fullName>
    </submittedName>
</protein>
<sequence>IRTWIAPVLAELLVRGKRTVDEGAIMSEAVEYLRENPELLRRVLDGTQKAGEIWLK</sequence>
<reference evidence="1" key="1">
    <citation type="journal article" date="2015" name="Nature">
        <title>Complex archaea that bridge the gap between prokaryotes and eukaryotes.</title>
        <authorList>
            <person name="Spang A."/>
            <person name="Saw J.H."/>
            <person name="Jorgensen S.L."/>
            <person name="Zaremba-Niedzwiedzka K."/>
            <person name="Martijn J."/>
            <person name="Lind A.E."/>
            <person name="van Eijk R."/>
            <person name="Schleper C."/>
            <person name="Guy L."/>
            <person name="Ettema T.J."/>
        </authorList>
    </citation>
    <scope>NUCLEOTIDE SEQUENCE</scope>
</reference>
<gene>
    <name evidence="1" type="ORF">LCGC14_2577820</name>
</gene>
<feature type="non-terminal residue" evidence="1">
    <location>
        <position position="1"/>
    </location>
</feature>
<evidence type="ECO:0000313" key="1">
    <source>
        <dbReference type="EMBL" id="KKL08241.1"/>
    </source>
</evidence>
<proteinExistence type="predicted"/>
<dbReference type="AlphaFoldDB" id="A0A0F9CRI1"/>